<sequence length="838" mass="88754">MVRAYLIVAVGSMAMAGGVAEPAKAEAPRRAGTAPPIKVSAPPGFEDLTGPQQVVLDVYMGGVRIGEAAAVVRPGHFRFVDAQALVESLPDISDRPRLTAALGAPDLDPHPEAVCLGEGQDSCPRPKPDVVAIVYDPARYRVDILVAPRFLTLKAAVRMQNLPPPAETPALINFLTGTISGSRGEPTQYFVQDTALIGIGTGRIRGTFQQASYSGFQTDTLAGELDRPGLRYRAGAFWIPGNVLLDRVKMVGMGLSTQFSTRLDRDQLTGSPLIVFLEQRARVDILVNGNIMSSLMYEAGNQALDTSALPDGSYTVILRIIPAAGAAREEQRFFSRSATLPMAGHDSFFLYAGALVRNNQGLIGDVTNTPLFQGSWARRISTGLAVNLGLIGTDTRQWASAGATVLKGDWQLDGSVHVSNKGGLGIYGHLSRSGTGRLTFDLDGRRVSNPGGGPLFATTEIVLPASGGLEYRPYSGGYTQLSGAIGYRIGEGRLSLVGTYRRQEGSRDYSVGPALYMPVVRWRRAMLDLNATYTKTSLGTQAYVGLSLIVTRPRTTYTATGAGQFGPGRGFEDGLQGGINVSRRFDDVSGAQVQADGGVQHANGITYAQAQLQARSDVGGGNVNFVQPFDSGDFQYGASLNTALVVGQGGLRFNEGRNGDAMIVVHVDSAIPDAAFEVLVDNRPMGMANGGEDLTVTLPSYRAYDVRVRARGGALSDYDAKSRQVTLYPGSVVRLAWNARPVTAVFGRLVQPGGAPIAKADISAGGDLAQSDERGNFLIQTSRGATLVVRMRGGSVCKVGLDAIQPIDGYAAVGDLLCQPTIASADDPSQQPQTEVNP</sequence>
<dbReference type="EMBL" id="QFPX01000001">
    <property type="protein sequence ID" value="PZQ57527.1"/>
    <property type="molecule type" value="Genomic_DNA"/>
</dbReference>
<dbReference type="InterPro" id="IPR031917">
    <property type="entry name" value="Pilus_assem_C"/>
</dbReference>
<dbReference type="InterPro" id="IPR032636">
    <property type="entry name" value="Pilus_assem_E-set-like_dom"/>
</dbReference>
<gene>
    <name evidence="4" type="ORF">DI555_00930</name>
</gene>
<feature type="domain" description="Pilus assembly protein E-set like" evidence="3">
    <location>
        <begin position="271"/>
        <end position="334"/>
    </location>
</feature>
<proteinExistence type="predicted"/>
<name>A0A2W5QIC6_9SPHN</name>
<evidence type="ECO:0000313" key="4">
    <source>
        <dbReference type="EMBL" id="PZQ57527.1"/>
    </source>
</evidence>
<evidence type="ECO:0000259" key="2">
    <source>
        <dbReference type="Pfam" id="PF15976"/>
    </source>
</evidence>
<dbReference type="AlphaFoldDB" id="A0A2W5QIC6"/>
<dbReference type="Pfam" id="PF15976">
    <property type="entry name" value="CooC_C"/>
    <property type="match status" value="1"/>
</dbReference>
<protein>
    <recommendedName>
        <fullName evidence="6">Fimbrial protein</fullName>
    </recommendedName>
</protein>
<dbReference type="GO" id="GO:0009297">
    <property type="term" value="P:pilus assembly"/>
    <property type="evidence" value="ECO:0007669"/>
    <property type="project" value="InterPro"/>
</dbReference>
<reference evidence="4 5" key="1">
    <citation type="submission" date="2017-08" db="EMBL/GenBank/DDBJ databases">
        <title>Infants hospitalized years apart are colonized by the same room-sourced microbial strains.</title>
        <authorList>
            <person name="Brooks B."/>
            <person name="Olm M.R."/>
            <person name="Firek B.A."/>
            <person name="Baker R."/>
            <person name="Thomas B.C."/>
            <person name="Morowitz M.J."/>
            <person name="Banfield J.F."/>
        </authorList>
    </citation>
    <scope>NUCLEOTIDE SEQUENCE [LARGE SCALE GENOMIC DNA]</scope>
    <source>
        <strain evidence="4">S2_005_002_R2_33</strain>
    </source>
</reference>
<comment type="caution">
    <text evidence="4">The sequence shown here is derived from an EMBL/GenBank/DDBJ whole genome shotgun (WGS) entry which is preliminary data.</text>
</comment>
<organism evidence="4 5">
    <name type="scientific">Novosphingobium pentaromativorans</name>
    <dbReference type="NCBI Taxonomy" id="205844"/>
    <lineage>
        <taxon>Bacteria</taxon>
        <taxon>Pseudomonadati</taxon>
        <taxon>Pseudomonadota</taxon>
        <taxon>Alphaproteobacteria</taxon>
        <taxon>Sphingomonadales</taxon>
        <taxon>Sphingomonadaceae</taxon>
        <taxon>Novosphingobium</taxon>
    </lineage>
</organism>
<dbReference type="GO" id="GO:0015473">
    <property type="term" value="F:fimbrial usher porin activity"/>
    <property type="evidence" value="ECO:0007669"/>
    <property type="project" value="InterPro"/>
</dbReference>
<dbReference type="InterPro" id="IPR000015">
    <property type="entry name" value="Fimb_usher"/>
</dbReference>
<dbReference type="PANTHER" id="PTHR30451">
    <property type="entry name" value="OUTER MEMBRANE USHER PROTEIN"/>
    <property type="match status" value="1"/>
</dbReference>
<dbReference type="Proteomes" id="UP000249082">
    <property type="component" value="Unassembled WGS sequence"/>
</dbReference>
<dbReference type="GO" id="GO:0009279">
    <property type="term" value="C:cell outer membrane"/>
    <property type="evidence" value="ECO:0007669"/>
    <property type="project" value="TreeGrafter"/>
</dbReference>
<evidence type="ECO:0000259" key="3">
    <source>
        <dbReference type="Pfam" id="PF16967"/>
    </source>
</evidence>
<evidence type="ECO:0008006" key="6">
    <source>
        <dbReference type="Google" id="ProtNLM"/>
    </source>
</evidence>
<dbReference type="PANTHER" id="PTHR30451:SF5">
    <property type="entry name" value="SLR0019 PROTEIN"/>
    <property type="match status" value="1"/>
</dbReference>
<dbReference type="Pfam" id="PF16967">
    <property type="entry name" value="TcfC"/>
    <property type="match status" value="1"/>
</dbReference>
<evidence type="ECO:0000256" key="1">
    <source>
        <dbReference type="ARBA" id="ARBA00022729"/>
    </source>
</evidence>
<feature type="domain" description="Pilus assembly protein C-terminal" evidence="2">
    <location>
        <begin position="727"/>
        <end position="819"/>
    </location>
</feature>
<accession>A0A2W5QIC6</accession>
<evidence type="ECO:0000313" key="5">
    <source>
        <dbReference type="Proteomes" id="UP000249082"/>
    </source>
</evidence>
<keyword evidence="1" id="KW-0732">Signal</keyword>